<keyword evidence="6" id="KW-1267">Proteomics identification</keyword>
<dbReference type="SUPFAM" id="SSF51182">
    <property type="entry name" value="RmlC-like cupins"/>
    <property type="match status" value="2"/>
</dbReference>
<dbReference type="PANTHER" id="PTHR31189">
    <property type="entry name" value="OS03G0336100 PROTEIN-RELATED"/>
    <property type="match status" value="1"/>
</dbReference>
<reference evidence="4" key="3">
    <citation type="submission" date="2021-05" db="UniProtKB">
        <authorList>
            <consortium name="EnsemblPlants"/>
        </authorList>
    </citation>
    <scope>IDENTIFICATION</scope>
    <source>
        <strain evidence="4">cv. B73</strain>
    </source>
</reference>
<organism evidence="4 5">
    <name type="scientific">Zea mays</name>
    <name type="common">Maize</name>
    <dbReference type="NCBI Taxonomy" id="4577"/>
    <lineage>
        <taxon>Eukaryota</taxon>
        <taxon>Viridiplantae</taxon>
        <taxon>Streptophyta</taxon>
        <taxon>Embryophyta</taxon>
        <taxon>Tracheophyta</taxon>
        <taxon>Spermatophyta</taxon>
        <taxon>Magnoliopsida</taxon>
        <taxon>Liliopsida</taxon>
        <taxon>Poales</taxon>
        <taxon>Poaceae</taxon>
        <taxon>PACMAD clade</taxon>
        <taxon>Panicoideae</taxon>
        <taxon>Andropogonodae</taxon>
        <taxon>Andropogoneae</taxon>
        <taxon>Tripsacinae</taxon>
        <taxon>Zea</taxon>
    </lineage>
</organism>
<name>A0A804RC05_MAIZE</name>
<dbReference type="CDD" id="cd02244">
    <property type="entry name" value="cupin_7S_vicilin-like_N"/>
    <property type="match status" value="1"/>
</dbReference>
<evidence type="ECO:0000256" key="1">
    <source>
        <dbReference type="SAM" id="MobiDB-lite"/>
    </source>
</evidence>
<dbReference type="InterPro" id="IPR050253">
    <property type="entry name" value="Seed_Storage-Functional"/>
</dbReference>
<dbReference type="PANTHER" id="PTHR31189:SF7">
    <property type="entry name" value="OS03G0197300 PROTEIN"/>
    <property type="match status" value="1"/>
</dbReference>
<dbReference type="EnsemblPlants" id="Zm00001eb401000_T002">
    <property type="protein sequence ID" value="Zm00001eb401000_P002"/>
    <property type="gene ID" value="Zm00001eb401000"/>
</dbReference>
<evidence type="ECO:0000313" key="4">
    <source>
        <dbReference type="EnsemblPlants" id="Zm00001eb401000_P002"/>
    </source>
</evidence>
<feature type="signal peptide" evidence="2">
    <location>
        <begin position="1"/>
        <end position="21"/>
    </location>
</feature>
<accession>A0A804RC05</accession>
<dbReference type="AlphaFoldDB" id="A0A804RC05"/>
<dbReference type="SMART" id="SM00835">
    <property type="entry name" value="Cupin_1"/>
    <property type="match status" value="2"/>
</dbReference>
<feature type="region of interest" description="Disordered" evidence="1">
    <location>
        <begin position="472"/>
        <end position="604"/>
    </location>
</feature>
<dbReference type="InterPro" id="IPR014710">
    <property type="entry name" value="RmlC-like_jellyroll"/>
</dbReference>
<dbReference type="OrthoDB" id="1932894at2759"/>
<dbReference type="Gene3D" id="2.60.120.10">
    <property type="entry name" value="Jelly Rolls"/>
    <property type="match status" value="2"/>
</dbReference>
<dbReference type="Proteomes" id="UP000007305">
    <property type="component" value="Chromosome 9"/>
</dbReference>
<dbReference type="Pfam" id="PF00190">
    <property type="entry name" value="Cupin_1"/>
    <property type="match status" value="2"/>
</dbReference>
<evidence type="ECO:0000313" key="5">
    <source>
        <dbReference type="Proteomes" id="UP000007305"/>
    </source>
</evidence>
<feature type="compositionally biased region" description="Basic and acidic residues" evidence="1">
    <location>
        <begin position="356"/>
        <end position="366"/>
    </location>
</feature>
<reference evidence="5" key="1">
    <citation type="journal article" date="2009" name="Science">
        <title>The B73 maize genome: complexity, diversity, and dynamics.</title>
        <authorList>
            <person name="Schnable P.S."/>
            <person name="Ware D."/>
            <person name="Fulton R.S."/>
            <person name="Stein J.C."/>
            <person name="Wei F."/>
            <person name="Pasternak S."/>
            <person name="Liang C."/>
            <person name="Zhang J."/>
            <person name="Fulton L."/>
            <person name="Graves T.A."/>
            <person name="Minx P."/>
            <person name="Reily A.D."/>
            <person name="Courtney L."/>
            <person name="Kruchowski S.S."/>
            <person name="Tomlinson C."/>
            <person name="Strong C."/>
            <person name="Delehaunty K."/>
            <person name="Fronick C."/>
            <person name="Courtney B."/>
            <person name="Rock S.M."/>
            <person name="Belter E."/>
            <person name="Du F."/>
            <person name="Kim K."/>
            <person name="Abbott R.M."/>
            <person name="Cotton M."/>
            <person name="Levy A."/>
            <person name="Marchetto P."/>
            <person name="Ochoa K."/>
            <person name="Jackson S.M."/>
            <person name="Gillam B."/>
            <person name="Chen W."/>
            <person name="Yan L."/>
            <person name="Higginbotham J."/>
            <person name="Cardenas M."/>
            <person name="Waligorski J."/>
            <person name="Applebaum E."/>
            <person name="Phelps L."/>
            <person name="Falcone J."/>
            <person name="Kanchi K."/>
            <person name="Thane T."/>
            <person name="Scimone A."/>
            <person name="Thane N."/>
            <person name="Henke J."/>
            <person name="Wang T."/>
            <person name="Ruppert J."/>
            <person name="Shah N."/>
            <person name="Rotter K."/>
            <person name="Hodges J."/>
            <person name="Ingenthron E."/>
            <person name="Cordes M."/>
            <person name="Kohlberg S."/>
            <person name="Sgro J."/>
            <person name="Delgado B."/>
            <person name="Mead K."/>
            <person name="Chinwalla A."/>
            <person name="Leonard S."/>
            <person name="Crouse K."/>
            <person name="Collura K."/>
            <person name="Kudrna D."/>
            <person name="Currie J."/>
            <person name="He R."/>
            <person name="Angelova A."/>
            <person name="Rajasekar S."/>
            <person name="Mueller T."/>
            <person name="Lomeli R."/>
            <person name="Scara G."/>
            <person name="Ko A."/>
            <person name="Delaney K."/>
            <person name="Wissotski M."/>
            <person name="Lopez G."/>
            <person name="Campos D."/>
            <person name="Braidotti M."/>
            <person name="Ashley E."/>
            <person name="Golser W."/>
            <person name="Kim H."/>
            <person name="Lee S."/>
            <person name="Lin J."/>
            <person name="Dujmic Z."/>
            <person name="Kim W."/>
            <person name="Talag J."/>
            <person name="Zuccolo A."/>
            <person name="Fan C."/>
            <person name="Sebastian A."/>
            <person name="Kramer M."/>
            <person name="Spiegel L."/>
            <person name="Nascimento L."/>
            <person name="Zutavern T."/>
            <person name="Miller B."/>
            <person name="Ambroise C."/>
            <person name="Muller S."/>
            <person name="Spooner W."/>
            <person name="Narechania A."/>
            <person name="Ren L."/>
            <person name="Wei S."/>
            <person name="Kumari S."/>
            <person name="Faga B."/>
            <person name="Levy M.J."/>
            <person name="McMahan L."/>
            <person name="Van Buren P."/>
            <person name="Vaughn M.W."/>
            <person name="Ying K."/>
            <person name="Yeh C.-T."/>
            <person name="Emrich S.J."/>
            <person name="Jia Y."/>
            <person name="Kalyanaraman A."/>
            <person name="Hsia A.-P."/>
            <person name="Barbazuk W.B."/>
            <person name="Baucom R.S."/>
            <person name="Brutnell T.P."/>
            <person name="Carpita N.C."/>
            <person name="Chaparro C."/>
            <person name="Chia J.-M."/>
            <person name="Deragon J.-M."/>
            <person name="Estill J.C."/>
            <person name="Fu Y."/>
            <person name="Jeddeloh J.A."/>
            <person name="Han Y."/>
            <person name="Lee H."/>
            <person name="Li P."/>
            <person name="Lisch D.R."/>
            <person name="Liu S."/>
            <person name="Liu Z."/>
            <person name="Nagel D.H."/>
            <person name="McCann M.C."/>
            <person name="SanMiguel P."/>
            <person name="Myers A.M."/>
            <person name="Nettleton D."/>
            <person name="Nguyen J."/>
            <person name="Penning B.W."/>
            <person name="Ponnala L."/>
            <person name="Schneider K.L."/>
            <person name="Schwartz D.C."/>
            <person name="Sharma A."/>
            <person name="Soderlund C."/>
            <person name="Springer N.M."/>
            <person name="Sun Q."/>
            <person name="Wang H."/>
            <person name="Waterman M."/>
            <person name="Westerman R."/>
            <person name="Wolfgruber T.K."/>
            <person name="Yang L."/>
            <person name="Yu Y."/>
            <person name="Zhang L."/>
            <person name="Zhou S."/>
            <person name="Zhu Q."/>
            <person name="Bennetzen J.L."/>
            <person name="Dawe R.K."/>
            <person name="Jiang J."/>
            <person name="Jiang N."/>
            <person name="Presting G.G."/>
            <person name="Wessler S.R."/>
            <person name="Aluru S."/>
            <person name="Martienssen R.A."/>
            <person name="Clifton S.W."/>
            <person name="McCombie W.R."/>
            <person name="Wing R.A."/>
            <person name="Wilson R.K."/>
        </authorList>
    </citation>
    <scope>NUCLEOTIDE SEQUENCE [LARGE SCALE GENOMIC DNA]</scope>
    <source>
        <strain evidence="5">cv. B73</strain>
    </source>
</reference>
<feature type="region of interest" description="Disordered" evidence="1">
    <location>
        <begin position="323"/>
        <end position="366"/>
    </location>
</feature>
<gene>
    <name evidence="4" type="primary">LOC103639475</name>
</gene>
<feature type="compositionally biased region" description="Low complexity" evidence="1">
    <location>
        <begin position="326"/>
        <end position="337"/>
    </location>
</feature>
<feature type="domain" description="Cupin type-1" evidence="3">
    <location>
        <begin position="33"/>
        <end position="190"/>
    </location>
</feature>
<proteinExistence type="evidence at protein level"/>
<feature type="chain" id="PRO_5032501133" description="Cupin type-1 domain-containing protein" evidence="2">
    <location>
        <begin position="22"/>
        <end position="604"/>
    </location>
</feature>
<evidence type="ECO:0000256" key="2">
    <source>
        <dbReference type="SAM" id="SignalP"/>
    </source>
</evidence>
<feature type="compositionally biased region" description="Basic residues" evidence="1">
    <location>
        <begin position="476"/>
        <end position="565"/>
    </location>
</feature>
<feature type="domain" description="Cupin type-1" evidence="3">
    <location>
        <begin position="255"/>
        <end position="446"/>
    </location>
</feature>
<dbReference type="InterPro" id="IPR011051">
    <property type="entry name" value="RmlC_Cupin_sf"/>
</dbReference>
<evidence type="ECO:0007829" key="6">
    <source>
        <dbReference type="PeptideAtlas" id="A0A804RC05"/>
    </source>
</evidence>
<dbReference type="InterPro" id="IPR006045">
    <property type="entry name" value="Cupin_1"/>
</dbReference>
<keyword evidence="2" id="KW-0732">Signal</keyword>
<evidence type="ECO:0000259" key="3">
    <source>
        <dbReference type="SMART" id="SM00835"/>
    </source>
</evidence>
<sequence length="604" mass="66633">MAVATTARWLLLLAVVSAAAASGKHERWRVGGQVVEKERRRVVAESEAGSVSAVDVADAAGTAYRLHFITMDPGALFLPVQLHADMVFYVHSGRGKVTSIEEESSEQSSLEVERGDVYNFEQGSILYIQSYPNASRQRLRIYAIFTSEGINADDPSKPKVEAYSSVSNLVKGFETDVLRLGFGVKPEVVEAIKSAKTPPPIIAYNPEEEKGDKKPGWTENIIDALLGVRDPEEFLNKKKKKKDKHKDKKSKSKAFNFYSGKPDVQNCYGWSRMMTSKDLDALHGSSIGMFMVNLTTGSMMGPHWNPKATEIAIVTEGSGIVQTVCPSSSSSSSSPSGGSSGDHHHGHKRRGGPGGRGDEGEGEGGRARWQCRNSVFRVKEGDVFVVPRFHPMAQMSFNDDSFVFVGFSTHMGQNHPQFLAGKGSVLQAIGKKVLALALGQRDPTAVDKLLSAQRESTILPCVSCAEELAEKDRENVRRKRRGGNGRRRKRRKSGRGNGRKRRGRKGNGRKRRGRKGNGRKKRGGKRKKSGPGRSKRSSGGERKRRRSVHGDARRKKERGRRKKNGGRGDEPEREEEGGDKPPYRLSKKLKKRYHARAGVFSRSG</sequence>
<dbReference type="Gramene" id="Zm00001eb401000_T002">
    <property type="protein sequence ID" value="Zm00001eb401000_P002"/>
    <property type="gene ID" value="Zm00001eb401000"/>
</dbReference>
<reference evidence="4" key="2">
    <citation type="submission" date="2019-07" db="EMBL/GenBank/DDBJ databases">
        <authorList>
            <person name="Seetharam A."/>
            <person name="Woodhouse M."/>
            <person name="Cannon E."/>
        </authorList>
    </citation>
    <scope>NUCLEOTIDE SEQUENCE [LARGE SCALE GENOMIC DNA]</scope>
    <source>
        <strain evidence="4">cv. B73</strain>
    </source>
</reference>
<protein>
    <recommendedName>
        <fullName evidence="3">Cupin type-1 domain-containing protein</fullName>
    </recommendedName>
</protein>
<feature type="compositionally biased region" description="Basic residues" evidence="1">
    <location>
        <begin position="585"/>
        <end position="595"/>
    </location>
</feature>
<dbReference type="CDD" id="cd02245">
    <property type="entry name" value="cupin_7S_vicilin-like_C"/>
    <property type="match status" value="1"/>
</dbReference>
<keyword evidence="5" id="KW-1185">Reference proteome</keyword>